<accession>A0AAN8HAR5</accession>
<keyword evidence="3" id="KW-1185">Reference proteome</keyword>
<protein>
    <submittedName>
        <fullName evidence="2">Uncharacterized protein</fullName>
    </submittedName>
</protein>
<comment type="caution">
    <text evidence="2">The sequence shown here is derived from an EMBL/GenBank/DDBJ whole genome shotgun (WGS) entry which is preliminary data.</text>
</comment>
<gene>
    <name evidence="2" type="ORF">CgunFtcFv8_001762</name>
</gene>
<sequence>MYAAANPPVSARLTSGEGRQGGGVDERERQVISWCRDGKEEEGRGMSPWRQGCRHGVHGHVIFLKVCIHNFMFWLNPKLHMSDKCARCGGPSPRPMIPNDLRKGQVEKREGGDGGDDLTPKMHWWLFLQADGFSCTHTGARPHMQLVLFQLPEASDPTSPPGEVLTKPPI</sequence>
<dbReference type="EMBL" id="JAURVH010001530">
    <property type="protein sequence ID" value="KAK5905844.1"/>
    <property type="molecule type" value="Genomic_DNA"/>
</dbReference>
<proteinExistence type="predicted"/>
<dbReference type="AlphaFoldDB" id="A0AAN8HAR5"/>
<feature type="region of interest" description="Disordered" evidence="1">
    <location>
        <begin position="1"/>
        <end position="27"/>
    </location>
</feature>
<evidence type="ECO:0000256" key="1">
    <source>
        <dbReference type="SAM" id="MobiDB-lite"/>
    </source>
</evidence>
<organism evidence="2 3">
    <name type="scientific">Champsocephalus gunnari</name>
    <name type="common">Mackerel icefish</name>
    <dbReference type="NCBI Taxonomy" id="52237"/>
    <lineage>
        <taxon>Eukaryota</taxon>
        <taxon>Metazoa</taxon>
        <taxon>Chordata</taxon>
        <taxon>Craniata</taxon>
        <taxon>Vertebrata</taxon>
        <taxon>Euteleostomi</taxon>
        <taxon>Actinopterygii</taxon>
        <taxon>Neopterygii</taxon>
        <taxon>Teleostei</taxon>
        <taxon>Neoteleostei</taxon>
        <taxon>Acanthomorphata</taxon>
        <taxon>Eupercaria</taxon>
        <taxon>Perciformes</taxon>
        <taxon>Notothenioidei</taxon>
        <taxon>Channichthyidae</taxon>
        <taxon>Champsocephalus</taxon>
    </lineage>
</organism>
<evidence type="ECO:0000313" key="2">
    <source>
        <dbReference type="EMBL" id="KAK5905844.1"/>
    </source>
</evidence>
<name>A0AAN8HAR5_CHAGU</name>
<reference evidence="2 3" key="1">
    <citation type="journal article" date="2023" name="Mol. Biol. Evol.">
        <title>Genomics of Secondarily Temperate Adaptation in the Only Non-Antarctic Icefish.</title>
        <authorList>
            <person name="Rivera-Colon A.G."/>
            <person name="Rayamajhi N."/>
            <person name="Minhas B.F."/>
            <person name="Madrigal G."/>
            <person name="Bilyk K.T."/>
            <person name="Yoon V."/>
            <person name="Hune M."/>
            <person name="Gregory S."/>
            <person name="Cheng C.H.C."/>
            <person name="Catchen J.M."/>
        </authorList>
    </citation>
    <scope>NUCLEOTIDE SEQUENCE [LARGE SCALE GENOMIC DNA]</scope>
    <source>
        <tissue evidence="2">White muscle</tissue>
    </source>
</reference>
<dbReference type="Proteomes" id="UP001331515">
    <property type="component" value="Unassembled WGS sequence"/>
</dbReference>
<evidence type="ECO:0000313" key="3">
    <source>
        <dbReference type="Proteomes" id="UP001331515"/>
    </source>
</evidence>